<dbReference type="GO" id="GO:1901604">
    <property type="term" value="F:dethiobiotin transmembrane transporter activity"/>
    <property type="evidence" value="ECO:0007669"/>
    <property type="project" value="TreeGrafter"/>
</dbReference>
<keyword evidence="9" id="KW-1185">Reference proteome</keyword>
<dbReference type="Gene3D" id="1.20.1250.20">
    <property type="entry name" value="MFS general substrate transporter like domains"/>
    <property type="match status" value="2"/>
</dbReference>
<reference evidence="8" key="1">
    <citation type="submission" date="2020-12" db="EMBL/GenBank/DDBJ databases">
        <title>Metabolic potential, ecology and presence of endohyphal bacteria is reflected in genomic diversity of Mucoromycotina.</title>
        <authorList>
            <person name="Muszewska A."/>
            <person name="Okrasinska A."/>
            <person name="Steczkiewicz K."/>
            <person name="Drgas O."/>
            <person name="Orlowska M."/>
            <person name="Perlinska-Lenart U."/>
            <person name="Aleksandrzak-Piekarczyk T."/>
            <person name="Szatraj K."/>
            <person name="Zielenkiewicz U."/>
            <person name="Pilsyk S."/>
            <person name="Malc E."/>
            <person name="Mieczkowski P."/>
            <person name="Kruszewska J.S."/>
            <person name="Biernat P."/>
            <person name="Pawlowska J."/>
        </authorList>
    </citation>
    <scope>NUCLEOTIDE SEQUENCE</scope>
    <source>
        <strain evidence="8">WA0000067209</strain>
    </source>
</reference>
<evidence type="ECO:0000256" key="6">
    <source>
        <dbReference type="SAM" id="Phobius"/>
    </source>
</evidence>
<dbReference type="PROSITE" id="PS50850">
    <property type="entry name" value="MFS"/>
    <property type="match status" value="1"/>
</dbReference>
<feature type="transmembrane region" description="Helical" evidence="6">
    <location>
        <begin position="371"/>
        <end position="393"/>
    </location>
</feature>
<evidence type="ECO:0000256" key="4">
    <source>
        <dbReference type="ARBA" id="ARBA00022989"/>
    </source>
</evidence>
<feature type="transmembrane region" description="Helical" evidence="6">
    <location>
        <begin position="440"/>
        <end position="460"/>
    </location>
</feature>
<feature type="transmembrane region" description="Helical" evidence="6">
    <location>
        <begin position="119"/>
        <end position="138"/>
    </location>
</feature>
<protein>
    <recommendedName>
        <fullName evidence="7">Major facilitator superfamily (MFS) profile domain-containing protein</fullName>
    </recommendedName>
</protein>
<dbReference type="EMBL" id="JAEPQZ010000008">
    <property type="protein sequence ID" value="KAG2177872.1"/>
    <property type="molecule type" value="Genomic_DNA"/>
</dbReference>
<dbReference type="PANTHER" id="PTHR43791">
    <property type="entry name" value="PERMEASE-RELATED"/>
    <property type="match status" value="1"/>
</dbReference>
<gene>
    <name evidence="8" type="ORF">INT43_003119</name>
</gene>
<comment type="subcellular location">
    <subcellularLocation>
        <location evidence="1">Membrane</location>
        <topology evidence="1">Multi-pass membrane protein</topology>
    </subcellularLocation>
</comment>
<comment type="caution">
    <text evidence="8">The sequence shown here is derived from an EMBL/GenBank/DDBJ whole genome shotgun (WGS) entry which is preliminary data.</text>
</comment>
<evidence type="ECO:0000256" key="2">
    <source>
        <dbReference type="ARBA" id="ARBA00022448"/>
    </source>
</evidence>
<feature type="transmembrane region" description="Helical" evidence="6">
    <location>
        <begin position="345"/>
        <end position="365"/>
    </location>
</feature>
<feature type="transmembrane region" description="Helical" evidence="6">
    <location>
        <begin position="313"/>
        <end position="333"/>
    </location>
</feature>
<dbReference type="Proteomes" id="UP000654370">
    <property type="component" value="Unassembled WGS sequence"/>
</dbReference>
<feature type="transmembrane region" description="Helical" evidence="6">
    <location>
        <begin position="400"/>
        <end position="428"/>
    </location>
</feature>
<dbReference type="AlphaFoldDB" id="A0A8H7PPK8"/>
<dbReference type="GO" id="GO:0015295">
    <property type="term" value="F:solute:proton symporter activity"/>
    <property type="evidence" value="ECO:0007669"/>
    <property type="project" value="TreeGrafter"/>
</dbReference>
<dbReference type="GO" id="GO:1905135">
    <property type="term" value="P:biotin import across plasma membrane"/>
    <property type="evidence" value="ECO:0007669"/>
    <property type="project" value="TreeGrafter"/>
</dbReference>
<keyword evidence="4 6" id="KW-1133">Transmembrane helix</keyword>
<accession>A0A8H7PPK8</accession>
<dbReference type="PANTHER" id="PTHR43791:SF33">
    <property type="entry name" value="VITAMIN H TRANSPORTER 1"/>
    <property type="match status" value="1"/>
</dbReference>
<keyword evidence="2" id="KW-0813">Transport</keyword>
<evidence type="ECO:0000256" key="1">
    <source>
        <dbReference type="ARBA" id="ARBA00004141"/>
    </source>
</evidence>
<feature type="transmembrane region" description="Helical" evidence="6">
    <location>
        <begin position="280"/>
        <end position="301"/>
    </location>
</feature>
<keyword evidence="3 6" id="KW-0812">Transmembrane</keyword>
<sequence>MSSGKSLELSDRKSETFEVEDAVVDAPVAHHYSLEEKRLLRKLDWILIPWVGFLYFLAVEDRVNVGFALTMNHEVGHDLNSILHMTGPQGNIGVGLFYAAYIIFELPSNLIMTRVRPSLWLARIMITWGIVTSFFTLVKAKWSFYLLRFLLGALEAGFWPGLALYMTLWFRKTEQASRIGWYFTASPMSGAVGGLISAGIQLMDGDGNLYGFQWLFLFSGVITFIFGVATIWYLPDTPDRPHRRFTAEELELAKSRLADEKETIHWSWSDLFAQVKDYKVWLFTIMYLTPVMAVASLAFFVPKIVQQMGYSSLNVSLLSVPVFVFGTIAVVLISRSSDYFKERGWHVMGCAITSFIGFVILSFAPSVGARYFGLLVAAAGTYGTVPPVIAWITNNKDGDVAVASAVAIVSSVANFGALVTTFALYSAWPADAPKYIGSNMINGGAMLVTAIAAAWCKYTYTQKNRIIRETGRDPETGRKYAYLV</sequence>
<evidence type="ECO:0000259" key="7">
    <source>
        <dbReference type="PROSITE" id="PS50850"/>
    </source>
</evidence>
<evidence type="ECO:0000256" key="5">
    <source>
        <dbReference type="ARBA" id="ARBA00023136"/>
    </source>
</evidence>
<evidence type="ECO:0000313" key="8">
    <source>
        <dbReference type="EMBL" id="KAG2177872.1"/>
    </source>
</evidence>
<dbReference type="GO" id="GO:0015225">
    <property type="term" value="F:biotin transmembrane transporter activity"/>
    <property type="evidence" value="ECO:0007669"/>
    <property type="project" value="TreeGrafter"/>
</dbReference>
<feature type="transmembrane region" description="Helical" evidence="6">
    <location>
        <begin position="144"/>
        <end position="167"/>
    </location>
</feature>
<name>A0A8H7PPK8_MORIS</name>
<dbReference type="InterPro" id="IPR020846">
    <property type="entry name" value="MFS_dom"/>
</dbReference>
<proteinExistence type="predicted"/>
<organism evidence="8 9">
    <name type="scientific">Mortierella isabellina</name>
    <name type="common">Filamentous fungus</name>
    <name type="synonym">Umbelopsis isabellina</name>
    <dbReference type="NCBI Taxonomy" id="91625"/>
    <lineage>
        <taxon>Eukaryota</taxon>
        <taxon>Fungi</taxon>
        <taxon>Fungi incertae sedis</taxon>
        <taxon>Mucoromycota</taxon>
        <taxon>Mucoromycotina</taxon>
        <taxon>Umbelopsidomycetes</taxon>
        <taxon>Umbelopsidales</taxon>
        <taxon>Umbelopsidaceae</taxon>
        <taxon>Umbelopsis</taxon>
    </lineage>
</organism>
<dbReference type="SUPFAM" id="SSF103473">
    <property type="entry name" value="MFS general substrate transporter"/>
    <property type="match status" value="1"/>
</dbReference>
<keyword evidence="5 6" id="KW-0472">Membrane</keyword>
<evidence type="ECO:0000313" key="9">
    <source>
        <dbReference type="Proteomes" id="UP000654370"/>
    </source>
</evidence>
<evidence type="ECO:0000256" key="3">
    <source>
        <dbReference type="ARBA" id="ARBA00022692"/>
    </source>
</evidence>
<dbReference type="InterPro" id="IPR011701">
    <property type="entry name" value="MFS"/>
</dbReference>
<dbReference type="InterPro" id="IPR036259">
    <property type="entry name" value="MFS_trans_sf"/>
</dbReference>
<feature type="transmembrane region" description="Helical" evidence="6">
    <location>
        <begin position="212"/>
        <end position="234"/>
    </location>
</feature>
<feature type="transmembrane region" description="Helical" evidence="6">
    <location>
        <begin position="179"/>
        <end position="200"/>
    </location>
</feature>
<feature type="domain" description="Major facilitator superfamily (MFS) profile" evidence="7">
    <location>
        <begin position="47"/>
        <end position="461"/>
    </location>
</feature>
<feature type="transmembrane region" description="Helical" evidence="6">
    <location>
        <begin position="92"/>
        <end position="112"/>
    </location>
</feature>
<dbReference type="GO" id="GO:0005886">
    <property type="term" value="C:plasma membrane"/>
    <property type="evidence" value="ECO:0007669"/>
    <property type="project" value="TreeGrafter"/>
</dbReference>
<dbReference type="OrthoDB" id="2985014at2759"/>
<dbReference type="FunFam" id="1.20.1250.20:FF:000018">
    <property type="entry name" value="MFS transporter permease"/>
    <property type="match status" value="1"/>
</dbReference>
<dbReference type="Pfam" id="PF07690">
    <property type="entry name" value="MFS_1"/>
    <property type="match status" value="1"/>
</dbReference>